<evidence type="ECO:0000256" key="1">
    <source>
        <dbReference type="SAM" id="Coils"/>
    </source>
</evidence>
<comment type="caution">
    <text evidence="2">The sequence shown here is derived from an EMBL/GenBank/DDBJ whole genome shotgun (WGS) entry which is preliminary data.</text>
</comment>
<dbReference type="Proteomes" id="UP000037688">
    <property type="component" value="Unassembled WGS sequence"/>
</dbReference>
<evidence type="ECO:0000313" key="2">
    <source>
        <dbReference type="EMBL" id="KOY13878.1"/>
    </source>
</evidence>
<name>A0A0M9BK24_9BACL</name>
<feature type="coiled-coil region" evidence="1">
    <location>
        <begin position="146"/>
        <end position="189"/>
    </location>
</feature>
<organism evidence="2 3">
    <name type="scientific">Paenibacillus xylanivorans</name>
    <dbReference type="NCBI Taxonomy" id="1705561"/>
    <lineage>
        <taxon>Bacteria</taxon>
        <taxon>Bacillati</taxon>
        <taxon>Bacillota</taxon>
        <taxon>Bacilli</taxon>
        <taxon>Bacillales</taxon>
        <taxon>Paenibacillaceae</taxon>
        <taxon>Paenibacillus</taxon>
    </lineage>
</organism>
<dbReference type="AlphaFoldDB" id="A0A0M9BK24"/>
<dbReference type="EMBL" id="LITU01000075">
    <property type="protein sequence ID" value="KOY13878.1"/>
    <property type="molecule type" value="Genomic_DNA"/>
</dbReference>
<reference evidence="2 3" key="1">
    <citation type="submission" date="2015-08" db="EMBL/GenBank/DDBJ databases">
        <title>Draft genome sequence of cellulolytic and xylanolytic Paenibacillus sp. A59, isolated from a decaying forest soil from Patagonia, Argentina.</title>
        <authorList>
            <person name="Ghio S."/>
            <person name="Caceres A.M."/>
            <person name="Talia P."/>
            <person name="Grasso D."/>
            <person name="Campos E."/>
        </authorList>
    </citation>
    <scope>NUCLEOTIDE SEQUENCE [LARGE SCALE GENOMIC DNA]</scope>
    <source>
        <strain evidence="2 3">A59</strain>
    </source>
</reference>
<protein>
    <submittedName>
        <fullName evidence="2">Non-ribosomal peptide synthetase module</fullName>
    </submittedName>
</protein>
<keyword evidence="1" id="KW-0175">Coiled coil</keyword>
<dbReference type="RefSeq" id="WP_053783111.1">
    <property type="nucleotide sequence ID" value="NZ_LITU01000075.1"/>
</dbReference>
<gene>
    <name evidence="2" type="ORF">AMS66_23510</name>
</gene>
<evidence type="ECO:0000313" key="3">
    <source>
        <dbReference type="Proteomes" id="UP000037688"/>
    </source>
</evidence>
<dbReference type="PATRIC" id="fig|1705561.3.peg.4926"/>
<keyword evidence="3" id="KW-1185">Reference proteome</keyword>
<accession>A0A0M9BK24</accession>
<proteinExistence type="predicted"/>
<dbReference type="OrthoDB" id="2880119at2"/>
<sequence length="196" mass="23172">MAQRLATEYVKATLKLSEPQMHQFLRMTEDGRIHQRVKVMENGCQEIVLEDVSGEEVHFPFDRREGFYICELSCRLVNHHLTNVVRKLFMTFKGDGVVHRIYEEFTMTYVYAQGVVRKIVEQTGENIRVIYEYKNTLLELQRVFQARDVEREINQVHTEIDSLLDTRMNASTSEQLQQIDEKLAGHQKRLFELEAY</sequence>